<evidence type="ECO:0000313" key="2">
    <source>
        <dbReference type="Proteomes" id="UP000679749"/>
    </source>
</evidence>
<reference evidence="1" key="1">
    <citation type="submission" date="2021-05" db="EMBL/GenBank/DDBJ databases">
        <title>Novel Bacillus species.</title>
        <authorList>
            <person name="Liu G."/>
        </authorList>
    </citation>
    <scope>NUCLEOTIDE SEQUENCE</scope>
    <source>
        <strain evidence="1">FJAT-49825</strain>
    </source>
</reference>
<organism evidence="1 2">
    <name type="scientific">Neobacillus rhizophilus</name>
    <dbReference type="NCBI Taxonomy" id="2833579"/>
    <lineage>
        <taxon>Bacteria</taxon>
        <taxon>Bacillati</taxon>
        <taxon>Bacillota</taxon>
        <taxon>Bacilli</taxon>
        <taxon>Bacillales</taxon>
        <taxon>Bacillaceae</taxon>
        <taxon>Neobacillus</taxon>
    </lineage>
</organism>
<evidence type="ECO:0000313" key="1">
    <source>
        <dbReference type="EMBL" id="MBS4213815.1"/>
    </source>
</evidence>
<dbReference type="Proteomes" id="UP000679749">
    <property type="component" value="Unassembled WGS sequence"/>
</dbReference>
<accession>A0A942U5Q2</accession>
<dbReference type="AlphaFoldDB" id="A0A942U5Q2"/>
<dbReference type="EMBL" id="JAGYPF010000003">
    <property type="protein sequence ID" value="MBS4213815.1"/>
    <property type="molecule type" value="Genomic_DNA"/>
</dbReference>
<dbReference type="Pfam" id="PF13028">
    <property type="entry name" value="DUF3889"/>
    <property type="match status" value="1"/>
</dbReference>
<sequence>MLVSFLTATALVSVSSLPTVLTHYTNAQQKPIPPYAKWGRIAMERTHKKYPNAQIVDYLHIGRTTGANSSVEKFKLWLKEGQREFGVFIDIQFENKTEKIQKVTFKESTW</sequence>
<protein>
    <submittedName>
        <fullName evidence="1">YqzG/YhdC family protein</fullName>
    </submittedName>
</protein>
<dbReference type="Gene3D" id="3.10.450.390">
    <property type="entry name" value="Protein of unknown function DUF3889"/>
    <property type="match status" value="1"/>
</dbReference>
<keyword evidence="2" id="KW-1185">Reference proteome</keyword>
<gene>
    <name evidence="1" type="ORF">KHA99_15265</name>
</gene>
<dbReference type="InterPro" id="IPR024987">
    <property type="entry name" value="DUF3889"/>
</dbReference>
<name>A0A942U5Q2_9BACI</name>
<proteinExistence type="predicted"/>
<comment type="caution">
    <text evidence="1">The sequence shown here is derived from an EMBL/GenBank/DDBJ whole genome shotgun (WGS) entry which is preliminary data.</text>
</comment>